<dbReference type="PANTHER" id="PTHR14742:SF0">
    <property type="entry name" value="RIBONUCLEASE P PROTEIN SUBUNIT P21"/>
    <property type="match status" value="1"/>
</dbReference>
<proteinExistence type="inferred from homology"/>
<name>A0AAD4L816_9EURO</name>
<evidence type="ECO:0000313" key="6">
    <source>
        <dbReference type="EMBL" id="KAH8705604.1"/>
    </source>
</evidence>
<keyword evidence="7" id="KW-1185">Reference proteome</keyword>
<dbReference type="RefSeq" id="XP_046078225.1">
    <property type="nucleotide sequence ID" value="XM_046214924.1"/>
</dbReference>
<dbReference type="GO" id="GO:0046872">
    <property type="term" value="F:metal ion binding"/>
    <property type="evidence" value="ECO:0007669"/>
    <property type="project" value="UniProtKB-KW"/>
</dbReference>
<organism evidence="6 7">
    <name type="scientific">Talaromyces proteolyticus</name>
    <dbReference type="NCBI Taxonomy" id="1131652"/>
    <lineage>
        <taxon>Eukaryota</taxon>
        <taxon>Fungi</taxon>
        <taxon>Dikarya</taxon>
        <taxon>Ascomycota</taxon>
        <taxon>Pezizomycotina</taxon>
        <taxon>Eurotiomycetes</taxon>
        <taxon>Eurotiomycetidae</taxon>
        <taxon>Eurotiales</taxon>
        <taxon>Trichocomaceae</taxon>
        <taxon>Talaromyces</taxon>
        <taxon>Talaromyces sect. Bacilispori</taxon>
    </lineage>
</organism>
<dbReference type="Proteomes" id="UP001201262">
    <property type="component" value="Unassembled WGS sequence"/>
</dbReference>
<reference evidence="6" key="1">
    <citation type="submission" date="2021-12" db="EMBL/GenBank/DDBJ databases">
        <title>Convergent genome expansion in fungi linked to evolution of root-endophyte symbiosis.</title>
        <authorList>
            <consortium name="DOE Joint Genome Institute"/>
            <person name="Ke Y.-H."/>
            <person name="Bonito G."/>
            <person name="Liao H.-L."/>
            <person name="Looney B."/>
            <person name="Rojas-Flechas A."/>
            <person name="Nash J."/>
            <person name="Hameed K."/>
            <person name="Schadt C."/>
            <person name="Martin F."/>
            <person name="Crous P.W."/>
            <person name="Miettinen O."/>
            <person name="Magnuson J.K."/>
            <person name="Labbe J."/>
            <person name="Jacobson D."/>
            <person name="Doktycz M.J."/>
            <person name="Veneault-Fourrey C."/>
            <person name="Kuo A."/>
            <person name="Mondo S."/>
            <person name="Calhoun S."/>
            <person name="Riley R."/>
            <person name="Ohm R."/>
            <person name="LaButti K."/>
            <person name="Andreopoulos B."/>
            <person name="Pangilinan J."/>
            <person name="Nolan M."/>
            <person name="Tritt A."/>
            <person name="Clum A."/>
            <person name="Lipzen A."/>
            <person name="Daum C."/>
            <person name="Barry K."/>
            <person name="Grigoriev I.V."/>
            <person name="Vilgalys R."/>
        </authorList>
    </citation>
    <scope>NUCLEOTIDE SEQUENCE</scope>
    <source>
        <strain evidence="6">PMI_201</strain>
    </source>
</reference>
<feature type="region of interest" description="Disordered" evidence="5">
    <location>
        <begin position="161"/>
        <end position="191"/>
    </location>
</feature>
<dbReference type="GO" id="GO:0008033">
    <property type="term" value="P:tRNA processing"/>
    <property type="evidence" value="ECO:0007669"/>
    <property type="project" value="UniProtKB-KW"/>
</dbReference>
<evidence type="ECO:0000256" key="3">
    <source>
        <dbReference type="ARBA" id="ARBA00022833"/>
    </source>
</evidence>
<dbReference type="PANTHER" id="PTHR14742">
    <property type="entry name" value="RIBONUCLEASE P SUBUNIT P21"/>
    <property type="match status" value="1"/>
</dbReference>
<feature type="compositionally biased region" description="Basic and acidic residues" evidence="5">
    <location>
        <begin position="37"/>
        <end position="47"/>
    </location>
</feature>
<dbReference type="Pfam" id="PF04032">
    <property type="entry name" value="Rpr2"/>
    <property type="match status" value="1"/>
</dbReference>
<dbReference type="EMBL" id="JAJTJA010000001">
    <property type="protein sequence ID" value="KAH8705604.1"/>
    <property type="molecule type" value="Genomic_DNA"/>
</dbReference>
<evidence type="ECO:0000256" key="5">
    <source>
        <dbReference type="SAM" id="MobiDB-lite"/>
    </source>
</evidence>
<feature type="compositionally biased region" description="Basic and acidic residues" evidence="5">
    <location>
        <begin position="177"/>
        <end position="191"/>
    </location>
</feature>
<comment type="similarity">
    <text evidence="4">Belongs to the eukaryotic/archaeal RNase P protein component 4 family.</text>
</comment>
<keyword evidence="1" id="KW-0819">tRNA processing</keyword>
<dbReference type="Gene3D" id="6.20.50.20">
    <property type="match status" value="1"/>
</dbReference>
<dbReference type="InterPro" id="IPR007175">
    <property type="entry name" value="Rpr2/Snm1/Rpp21"/>
</dbReference>
<dbReference type="GO" id="GO:0005655">
    <property type="term" value="C:nucleolar ribonuclease P complex"/>
    <property type="evidence" value="ECO:0007669"/>
    <property type="project" value="TreeGrafter"/>
</dbReference>
<gene>
    <name evidence="6" type="ORF">BGW36DRAFT_367870</name>
</gene>
<keyword evidence="2" id="KW-0479">Metal-binding</keyword>
<dbReference type="GeneID" id="70245211"/>
<protein>
    <submittedName>
        <fullName evidence="6">RNAse P Rpr2/Rpp21/SNM1 subunit domain-containing protein</fullName>
    </submittedName>
</protein>
<evidence type="ECO:0000256" key="4">
    <source>
        <dbReference type="ARBA" id="ARBA00038402"/>
    </source>
</evidence>
<keyword evidence="3" id="KW-0862">Zinc</keyword>
<evidence type="ECO:0000256" key="2">
    <source>
        <dbReference type="ARBA" id="ARBA00022723"/>
    </source>
</evidence>
<comment type="caution">
    <text evidence="6">The sequence shown here is derived from an EMBL/GenBank/DDBJ whole genome shotgun (WGS) entry which is preliminary data.</text>
</comment>
<accession>A0AAD4L816</accession>
<sequence>MAVSKNKKGTSGGAQSHIRARLTYLQKAATYIYSKQQDFKPGTHTEETECENTTPKTSISTQSPCQAPEEENRDQEPATASLPNPTIRYCLPRQYISHMRGVSRKTQQRLSIETKRTFCKRCDLILIPGVTCTEEIQNASKDRKKPWADVLVIRCSGCETEKRFPQSDRRSKKLKERKQDNKESKDQTAIS</sequence>
<evidence type="ECO:0000256" key="1">
    <source>
        <dbReference type="ARBA" id="ARBA00022694"/>
    </source>
</evidence>
<dbReference type="AlphaFoldDB" id="A0AAD4L816"/>
<feature type="region of interest" description="Disordered" evidence="5">
    <location>
        <begin position="37"/>
        <end position="85"/>
    </location>
</feature>
<evidence type="ECO:0000313" key="7">
    <source>
        <dbReference type="Proteomes" id="UP001201262"/>
    </source>
</evidence>